<evidence type="ECO:0000313" key="2">
    <source>
        <dbReference type="EMBL" id="MCV9887308.1"/>
    </source>
</evidence>
<dbReference type="EMBL" id="JAOYEY010000044">
    <property type="protein sequence ID" value="MCV9887308.1"/>
    <property type="molecule type" value="Genomic_DNA"/>
</dbReference>
<gene>
    <name evidence="2" type="ORF">OIH86_16835</name>
</gene>
<comment type="caution">
    <text evidence="2">The sequence shown here is derived from an EMBL/GenBank/DDBJ whole genome shotgun (WGS) entry which is preliminary data.</text>
</comment>
<proteinExistence type="predicted"/>
<dbReference type="PANTHER" id="PTHR12126">
    <property type="entry name" value="NADH-UBIQUINONE OXIDOREDUCTASE 39 KDA SUBUNIT-RELATED"/>
    <property type="match status" value="1"/>
</dbReference>
<dbReference type="RefSeq" id="WP_264143701.1">
    <property type="nucleotide sequence ID" value="NZ_JAOYEY010000044.1"/>
</dbReference>
<dbReference type="PANTHER" id="PTHR12126:SF11">
    <property type="entry name" value="NADH DEHYDROGENASE [UBIQUINONE] 1 ALPHA SUBCOMPLEX SUBUNIT 9, MITOCHONDRIAL"/>
    <property type="match status" value="1"/>
</dbReference>
<feature type="domain" description="NAD(P)-binding" evidence="1">
    <location>
        <begin position="7"/>
        <end position="137"/>
    </location>
</feature>
<dbReference type="SUPFAM" id="SSF51735">
    <property type="entry name" value="NAD(P)-binding Rossmann-fold domains"/>
    <property type="match status" value="1"/>
</dbReference>
<accession>A0ABT3DJS8</accession>
<dbReference type="InterPro" id="IPR036291">
    <property type="entry name" value="NAD(P)-bd_dom_sf"/>
</dbReference>
<dbReference type="InterPro" id="IPR051207">
    <property type="entry name" value="ComplexI_NDUFA9_subunit"/>
</dbReference>
<dbReference type="InterPro" id="IPR016040">
    <property type="entry name" value="NAD(P)-bd_dom"/>
</dbReference>
<dbReference type="Proteomes" id="UP001526147">
    <property type="component" value="Unassembled WGS sequence"/>
</dbReference>
<dbReference type="Gene3D" id="3.40.50.720">
    <property type="entry name" value="NAD(P)-binding Rossmann-like Domain"/>
    <property type="match status" value="1"/>
</dbReference>
<organism evidence="2 3">
    <name type="scientific">Metabacillus halosaccharovorans</name>
    <dbReference type="NCBI Taxonomy" id="930124"/>
    <lineage>
        <taxon>Bacteria</taxon>
        <taxon>Bacillati</taxon>
        <taxon>Bacillota</taxon>
        <taxon>Bacilli</taxon>
        <taxon>Bacillales</taxon>
        <taxon>Bacillaceae</taxon>
        <taxon>Metabacillus</taxon>
    </lineage>
</organism>
<evidence type="ECO:0000259" key="1">
    <source>
        <dbReference type="Pfam" id="PF13460"/>
    </source>
</evidence>
<evidence type="ECO:0000313" key="3">
    <source>
        <dbReference type="Proteomes" id="UP001526147"/>
    </source>
</evidence>
<sequence length="255" mass="28884">MRILVTGSTGKLGSALLNQLESSDYQIKLTSRRKPERIGNGEWVYSDLLSGEGLEEAVKDVDVIIHAATSPVKHSKIVEVSGFKEFLGKMQHIKNMIYPSIVGIDEIPFTYYKQKLEAEELLRNSAIPHTIVRSTQFHHFVENIFLSKPFFNRYIVPGNFKFQSVDVNEFAKHLIGLVEKGPHGRIEDFAGPEILTLKEMAKQKIKLNHEPNKVFSIALPGKLSKSFFEGKNTNPLRKLGGISFEEYLRDKVINT</sequence>
<keyword evidence="3" id="KW-1185">Reference proteome</keyword>
<name>A0ABT3DJS8_9BACI</name>
<dbReference type="Pfam" id="PF13460">
    <property type="entry name" value="NAD_binding_10"/>
    <property type="match status" value="1"/>
</dbReference>
<protein>
    <submittedName>
        <fullName evidence="2">SDR family oxidoreductase</fullName>
    </submittedName>
</protein>
<reference evidence="2 3" key="1">
    <citation type="submission" date="2022-10" db="EMBL/GenBank/DDBJ databases">
        <title>Draft genome assembly of moderately radiation resistant bacterium Metabacillus halosaccharovorans.</title>
        <authorList>
            <person name="Pal S."/>
            <person name="Gopinathan A."/>
        </authorList>
    </citation>
    <scope>NUCLEOTIDE SEQUENCE [LARGE SCALE GENOMIC DNA]</scope>
    <source>
        <strain evidence="2 3">VITHBRA001</strain>
    </source>
</reference>